<organism evidence="1 2">
    <name type="scientific">Candidatus Kaiserbacteria bacterium RIFCSPHIGHO2_01_FULL_56_24</name>
    <dbReference type="NCBI Taxonomy" id="1798487"/>
    <lineage>
        <taxon>Bacteria</taxon>
        <taxon>Candidatus Kaiseribacteriota</taxon>
    </lineage>
</organism>
<sequence length="96" mass="10841">MKSFSVVGKVFRPGKEAWHFVYVSKALSQRIRDRARSMKGVNMAFIRVKAKIGKTSWTTSLFPTKDGPYLIAIKADVRHKESIAEGDTVKIICKLL</sequence>
<evidence type="ECO:0000313" key="2">
    <source>
        <dbReference type="Proteomes" id="UP000176377"/>
    </source>
</evidence>
<protein>
    <recommendedName>
        <fullName evidence="3">DUF1905 domain-containing protein</fullName>
    </recommendedName>
</protein>
<reference evidence="1 2" key="1">
    <citation type="journal article" date="2016" name="Nat. Commun.">
        <title>Thousands of microbial genomes shed light on interconnected biogeochemical processes in an aquifer system.</title>
        <authorList>
            <person name="Anantharaman K."/>
            <person name="Brown C.T."/>
            <person name="Hug L.A."/>
            <person name="Sharon I."/>
            <person name="Castelle C.J."/>
            <person name="Probst A.J."/>
            <person name="Thomas B.C."/>
            <person name="Singh A."/>
            <person name="Wilkins M.J."/>
            <person name="Karaoz U."/>
            <person name="Brodie E.L."/>
            <person name="Williams K.H."/>
            <person name="Hubbard S.S."/>
            <person name="Banfield J.F."/>
        </authorList>
    </citation>
    <scope>NUCLEOTIDE SEQUENCE [LARGE SCALE GENOMIC DNA]</scope>
</reference>
<evidence type="ECO:0000313" key="1">
    <source>
        <dbReference type="EMBL" id="OGG58437.1"/>
    </source>
</evidence>
<dbReference type="InterPro" id="IPR015018">
    <property type="entry name" value="DUF1905"/>
</dbReference>
<gene>
    <name evidence="1" type="ORF">A2765_05825</name>
</gene>
<dbReference type="AlphaFoldDB" id="A0A1F6DAT9"/>
<dbReference type="InterPro" id="IPR037079">
    <property type="entry name" value="AF2212/PG0164-like_sf"/>
</dbReference>
<dbReference type="Pfam" id="PF08922">
    <property type="entry name" value="DUF1905"/>
    <property type="match status" value="1"/>
</dbReference>
<dbReference type="Proteomes" id="UP000176377">
    <property type="component" value="Unassembled WGS sequence"/>
</dbReference>
<proteinExistence type="predicted"/>
<comment type="caution">
    <text evidence="1">The sequence shown here is derived from an EMBL/GenBank/DDBJ whole genome shotgun (WGS) entry which is preliminary data.</text>
</comment>
<dbReference type="SUPFAM" id="SSF141694">
    <property type="entry name" value="AF2212/PG0164-like"/>
    <property type="match status" value="1"/>
</dbReference>
<accession>A0A1F6DAT9</accession>
<dbReference type="EMBL" id="MFLA01000033">
    <property type="protein sequence ID" value="OGG58437.1"/>
    <property type="molecule type" value="Genomic_DNA"/>
</dbReference>
<evidence type="ECO:0008006" key="3">
    <source>
        <dbReference type="Google" id="ProtNLM"/>
    </source>
</evidence>
<dbReference type="Gene3D" id="2.40.30.100">
    <property type="entry name" value="AF2212/PG0164-like"/>
    <property type="match status" value="1"/>
</dbReference>
<name>A0A1F6DAT9_9BACT</name>